<organism evidence="1">
    <name type="scientific">Lygus hesperus</name>
    <name type="common">Western plant bug</name>
    <dbReference type="NCBI Taxonomy" id="30085"/>
    <lineage>
        <taxon>Eukaryota</taxon>
        <taxon>Metazoa</taxon>
        <taxon>Ecdysozoa</taxon>
        <taxon>Arthropoda</taxon>
        <taxon>Hexapoda</taxon>
        <taxon>Insecta</taxon>
        <taxon>Pterygota</taxon>
        <taxon>Neoptera</taxon>
        <taxon>Paraneoptera</taxon>
        <taxon>Hemiptera</taxon>
        <taxon>Heteroptera</taxon>
        <taxon>Panheteroptera</taxon>
        <taxon>Cimicomorpha</taxon>
        <taxon>Miridae</taxon>
        <taxon>Mirini</taxon>
        <taxon>Lygus</taxon>
    </lineage>
</organism>
<sequence>MSPLYSKQVCISCPGRANGLLSFLSHQSFGKWQCQQTLEISFSLMDRLSHGFSRWQKAFLPSWQQISALATSTSVSRLSAKTCCSSSNSSGWGNARARSPIRRVHRGASTGWVTHPTIIAIIRVRRGGCPRPVTEYRGEIFLVACRPSKEPGRRWRSALPF</sequence>
<gene>
    <name evidence="1" type="primary">recF_1</name>
    <name evidence="2" type="synonym">recF_7</name>
    <name evidence="2" type="ORF">CM83_51424</name>
    <name evidence="1" type="ORF">CM83_51429</name>
</gene>
<proteinExistence type="predicted"/>
<dbReference type="EMBL" id="GBHO01019595">
    <property type="protein sequence ID" value="JAG24009.1"/>
    <property type="molecule type" value="Transcribed_RNA"/>
</dbReference>
<name>A0A0A9XYS4_LYGHE</name>
<protein>
    <submittedName>
        <fullName evidence="1">DNA replication and repair protein recF</fullName>
    </submittedName>
</protein>
<reference evidence="1" key="1">
    <citation type="journal article" date="2014" name="PLoS ONE">
        <title>Transcriptome-Based Identification of ABC Transporters in the Western Tarnished Plant Bug Lygus hesperus.</title>
        <authorList>
            <person name="Hull J.J."/>
            <person name="Chaney K."/>
            <person name="Geib S.M."/>
            <person name="Fabrick J.A."/>
            <person name="Brent C.S."/>
            <person name="Walsh D."/>
            <person name="Lavine L.C."/>
        </authorList>
    </citation>
    <scope>NUCLEOTIDE SEQUENCE</scope>
</reference>
<evidence type="ECO:0000313" key="1">
    <source>
        <dbReference type="EMBL" id="JAG24008.1"/>
    </source>
</evidence>
<accession>A0A0A9XYS4</accession>
<dbReference type="AlphaFoldDB" id="A0A0A9XYS4"/>
<dbReference type="EMBL" id="GBHO01019596">
    <property type="protein sequence ID" value="JAG24008.1"/>
    <property type="molecule type" value="Transcribed_RNA"/>
</dbReference>
<evidence type="ECO:0000313" key="2">
    <source>
        <dbReference type="EMBL" id="JAG24009.1"/>
    </source>
</evidence>
<reference evidence="1" key="2">
    <citation type="submission" date="2014-07" db="EMBL/GenBank/DDBJ databases">
        <authorList>
            <person name="Hull J."/>
        </authorList>
    </citation>
    <scope>NUCLEOTIDE SEQUENCE</scope>
</reference>